<feature type="transmembrane region" description="Helical" evidence="7">
    <location>
        <begin position="557"/>
        <end position="576"/>
    </location>
</feature>
<feature type="transmembrane region" description="Helical" evidence="7">
    <location>
        <begin position="275"/>
        <end position="299"/>
    </location>
</feature>
<reference evidence="9 10" key="1">
    <citation type="submission" date="2021-11" db="EMBL/GenBank/DDBJ databases">
        <title>Black yeast isolated from Biological Soil Crust.</title>
        <authorList>
            <person name="Kurbessoian T."/>
        </authorList>
    </citation>
    <scope>NUCLEOTIDE SEQUENCE [LARGE SCALE GENOMIC DNA]</scope>
    <source>
        <strain evidence="9 10">CCFEE 5522</strain>
    </source>
</reference>
<evidence type="ECO:0000256" key="7">
    <source>
        <dbReference type="SAM" id="Phobius"/>
    </source>
</evidence>
<keyword evidence="4 7" id="KW-1133">Transmembrane helix</keyword>
<keyword evidence="3 7" id="KW-0812">Transmembrane</keyword>
<feature type="transmembrane region" description="Helical" evidence="7">
    <location>
        <begin position="426"/>
        <end position="450"/>
    </location>
</feature>
<dbReference type="Pfam" id="PF07690">
    <property type="entry name" value="MFS_1"/>
    <property type="match status" value="1"/>
</dbReference>
<dbReference type="EMBL" id="JAVFHQ010000004">
    <property type="protein sequence ID" value="KAK4549538.1"/>
    <property type="molecule type" value="Genomic_DNA"/>
</dbReference>
<evidence type="ECO:0000256" key="2">
    <source>
        <dbReference type="ARBA" id="ARBA00022448"/>
    </source>
</evidence>
<dbReference type="PANTHER" id="PTHR23504">
    <property type="entry name" value="MAJOR FACILITATOR SUPERFAMILY DOMAIN-CONTAINING PROTEIN 10"/>
    <property type="match status" value="1"/>
</dbReference>
<feature type="transmembrane region" description="Helical" evidence="7">
    <location>
        <begin position="526"/>
        <end position="545"/>
    </location>
</feature>
<feature type="compositionally biased region" description="Basic and acidic residues" evidence="6">
    <location>
        <begin position="39"/>
        <end position="63"/>
    </location>
</feature>
<dbReference type="InterPro" id="IPR001958">
    <property type="entry name" value="Tet-R_TetA/multi-R_MdtG-like"/>
</dbReference>
<feature type="transmembrane region" description="Helical" evidence="7">
    <location>
        <begin position="495"/>
        <end position="514"/>
    </location>
</feature>
<evidence type="ECO:0000313" key="10">
    <source>
        <dbReference type="Proteomes" id="UP001324427"/>
    </source>
</evidence>
<dbReference type="PRINTS" id="PR01035">
    <property type="entry name" value="TCRTETA"/>
</dbReference>
<evidence type="ECO:0000256" key="4">
    <source>
        <dbReference type="ARBA" id="ARBA00022989"/>
    </source>
</evidence>
<feature type="compositionally biased region" description="Low complexity" evidence="6">
    <location>
        <begin position="22"/>
        <end position="38"/>
    </location>
</feature>
<comment type="caution">
    <text evidence="9">The sequence shown here is derived from an EMBL/GenBank/DDBJ whole genome shotgun (WGS) entry which is preliminary data.</text>
</comment>
<protein>
    <recommendedName>
        <fullName evidence="8">Major facilitator superfamily (MFS) profile domain-containing protein</fullName>
    </recommendedName>
</protein>
<dbReference type="InterPro" id="IPR020846">
    <property type="entry name" value="MFS_dom"/>
</dbReference>
<dbReference type="InterPro" id="IPR036259">
    <property type="entry name" value="MFS_trans_sf"/>
</dbReference>
<dbReference type="Gene3D" id="1.20.1250.20">
    <property type="entry name" value="MFS general substrate transporter like domains"/>
    <property type="match status" value="1"/>
</dbReference>
<dbReference type="GO" id="GO:0016020">
    <property type="term" value="C:membrane"/>
    <property type="evidence" value="ECO:0007669"/>
    <property type="project" value="UniProtKB-SubCell"/>
</dbReference>
<keyword evidence="5 7" id="KW-0472">Membrane</keyword>
<evidence type="ECO:0000256" key="5">
    <source>
        <dbReference type="ARBA" id="ARBA00023136"/>
    </source>
</evidence>
<evidence type="ECO:0000256" key="6">
    <source>
        <dbReference type="SAM" id="MobiDB-lite"/>
    </source>
</evidence>
<feature type="transmembrane region" description="Helical" evidence="7">
    <location>
        <begin position="632"/>
        <end position="654"/>
    </location>
</feature>
<feature type="region of interest" description="Disordered" evidence="6">
    <location>
        <begin position="102"/>
        <end position="133"/>
    </location>
</feature>
<feature type="transmembrane region" description="Helical" evidence="7">
    <location>
        <begin position="186"/>
        <end position="206"/>
    </location>
</feature>
<name>A0AAV9JY23_9PEZI</name>
<evidence type="ECO:0000256" key="3">
    <source>
        <dbReference type="ARBA" id="ARBA00022692"/>
    </source>
</evidence>
<feature type="region of interest" description="Disordered" evidence="6">
    <location>
        <begin position="1"/>
        <end position="83"/>
    </location>
</feature>
<dbReference type="AlphaFoldDB" id="A0AAV9JY23"/>
<accession>A0AAV9JY23</accession>
<feature type="transmembrane region" description="Helical" evidence="7">
    <location>
        <begin position="218"/>
        <end position="237"/>
    </location>
</feature>
<feature type="domain" description="Major facilitator superfamily (MFS) profile" evidence="8">
    <location>
        <begin position="140"/>
        <end position="659"/>
    </location>
</feature>
<evidence type="ECO:0000313" key="9">
    <source>
        <dbReference type="EMBL" id="KAK4549538.1"/>
    </source>
</evidence>
<organism evidence="9 10">
    <name type="scientific">Oleoguttula mirabilis</name>
    <dbReference type="NCBI Taxonomy" id="1507867"/>
    <lineage>
        <taxon>Eukaryota</taxon>
        <taxon>Fungi</taxon>
        <taxon>Dikarya</taxon>
        <taxon>Ascomycota</taxon>
        <taxon>Pezizomycotina</taxon>
        <taxon>Dothideomycetes</taxon>
        <taxon>Dothideomycetidae</taxon>
        <taxon>Mycosphaerellales</taxon>
        <taxon>Teratosphaeriaceae</taxon>
        <taxon>Oleoguttula</taxon>
    </lineage>
</organism>
<feature type="transmembrane region" description="Helical" evidence="7">
    <location>
        <begin position="329"/>
        <end position="351"/>
    </location>
</feature>
<evidence type="ECO:0000259" key="8">
    <source>
        <dbReference type="PROSITE" id="PS50850"/>
    </source>
</evidence>
<dbReference type="PROSITE" id="PS50850">
    <property type="entry name" value="MFS"/>
    <property type="match status" value="1"/>
</dbReference>
<dbReference type="InterPro" id="IPR011701">
    <property type="entry name" value="MFS"/>
</dbReference>
<dbReference type="CDD" id="cd17330">
    <property type="entry name" value="MFS_SLC46_TetA_like"/>
    <property type="match status" value="1"/>
</dbReference>
<comment type="subcellular location">
    <subcellularLocation>
        <location evidence="1">Membrane</location>
        <topology evidence="1">Multi-pass membrane protein</topology>
    </subcellularLocation>
</comment>
<dbReference type="Proteomes" id="UP001324427">
    <property type="component" value="Unassembled WGS sequence"/>
</dbReference>
<dbReference type="GO" id="GO:0022857">
    <property type="term" value="F:transmembrane transporter activity"/>
    <property type="evidence" value="ECO:0007669"/>
    <property type="project" value="InterPro"/>
</dbReference>
<proteinExistence type="predicted"/>
<dbReference type="SUPFAM" id="SSF103473">
    <property type="entry name" value="MFS general substrate transporter"/>
    <property type="match status" value="1"/>
</dbReference>
<keyword evidence="10" id="KW-1185">Reference proteome</keyword>
<evidence type="ECO:0000256" key="1">
    <source>
        <dbReference type="ARBA" id="ARBA00004141"/>
    </source>
</evidence>
<feature type="compositionally biased region" description="Basic and acidic residues" evidence="6">
    <location>
        <begin position="1"/>
        <end position="10"/>
    </location>
</feature>
<sequence>MSGQQDDRSRPSSGHSEEDVDSAATTLLASAVSSNANSFDKDRKYADIELERYGEREARRRDDLEDAGDSAYNNGAEEEDQGGAAEDEHLLAHDTAALNAEPRAAETASRVDGEQAPPPPPPAAEKRQQVSWSSLPKKTQLAILTLARLSEPLSQTSLQAYLFYQLKSFHAPDASPPSDANVASQVGILAAAFTGAQFMTAIMWGRLADTELFGRKRVILIGLLGSCISLLGFGFSGSYVPAVLWRIVGGMLNGNMGVMRTMISEMVKEKKFQSRAFLLLPMTFNIGVIIGPLLGGLLADPVGSYPGIFGPGGSLGGEDGVWWLTKWPYALPNVVSAVFLFGSAVGVFFGLEETLEGLKDRPDYGLRLSRWVLRIIFRCRVKQDYAVLSEHEAMADDVEMRAIHKHQRKPSLKRKLPFRRIWTPNVLFVLLSHGLLAMHVGTFNALWFVFLSTPRYTPGTANNDGDSTTLHLPPGYHPHAPFTFTGGLALPPRSIGTALAILGVIGISLQLLLYPRLSFRLGTITSYRYSLLLFPIAYILTPFLAVTPSTLAAPGQASGTLVWMAITLVLCVQVTARTFALPSTAILVNNSSPHPSVLGTIHGIAQSVSSATRTVGPVLVSWLYGVGLNKGVVGMAWWSMAAVAVVGAIAAWWVREGDGHEIWLEGEAEEGDGKG</sequence>
<dbReference type="PANTHER" id="PTHR23504:SF6">
    <property type="entry name" value="MULTIDRUG TRANSPORTER, PUTATIVE (AFU_ORTHOLOGUE AFUA_4G08740)-RELATED"/>
    <property type="match status" value="1"/>
</dbReference>
<keyword evidence="2" id="KW-0813">Transport</keyword>
<gene>
    <name evidence="9" type="ORF">LTR36_006535</name>
</gene>